<dbReference type="InterPro" id="IPR007526">
    <property type="entry name" value="SWIRM"/>
</dbReference>
<evidence type="ECO:0000256" key="4">
    <source>
        <dbReference type="ARBA" id="ARBA00023242"/>
    </source>
</evidence>
<evidence type="ECO:0000259" key="7">
    <source>
        <dbReference type="PROSITE" id="PS50934"/>
    </source>
</evidence>
<dbReference type="PROSITE" id="PS50934">
    <property type="entry name" value="SWIRM"/>
    <property type="match status" value="1"/>
</dbReference>
<dbReference type="InParanoid" id="A0A1X2HMI3"/>
<keyword evidence="1" id="KW-0805">Transcription regulation</keyword>
<dbReference type="PROSITE" id="PS51293">
    <property type="entry name" value="SANT"/>
    <property type="match status" value="1"/>
</dbReference>
<dbReference type="FunFam" id="1.10.10.60:FF:000014">
    <property type="entry name" value="SWI/SNF complex subunit SMARCC2 isoform C"/>
    <property type="match status" value="1"/>
</dbReference>
<dbReference type="Gene3D" id="1.10.10.10">
    <property type="entry name" value="Winged helix-like DNA-binding domain superfamily/Winged helix DNA-binding domain"/>
    <property type="match status" value="1"/>
</dbReference>
<feature type="compositionally biased region" description="Low complexity" evidence="5">
    <location>
        <begin position="584"/>
        <end position="603"/>
    </location>
</feature>
<evidence type="ECO:0000313" key="10">
    <source>
        <dbReference type="EMBL" id="ORZ00539.1"/>
    </source>
</evidence>
<accession>A0A1X2HMI3</accession>
<dbReference type="Pfam" id="PF00249">
    <property type="entry name" value="Myb_DNA-binding"/>
    <property type="match status" value="1"/>
</dbReference>
<evidence type="ECO:0000259" key="9">
    <source>
        <dbReference type="PROSITE" id="PS51294"/>
    </source>
</evidence>
<keyword evidence="4" id="KW-0539">Nucleus</keyword>
<evidence type="ECO:0000256" key="3">
    <source>
        <dbReference type="ARBA" id="ARBA00023163"/>
    </source>
</evidence>
<reference evidence="10 11" key="1">
    <citation type="submission" date="2016-07" db="EMBL/GenBank/DDBJ databases">
        <title>Pervasive Adenine N6-methylation of Active Genes in Fungi.</title>
        <authorList>
            <consortium name="DOE Joint Genome Institute"/>
            <person name="Mondo S.J."/>
            <person name="Dannebaum R.O."/>
            <person name="Kuo R.C."/>
            <person name="Labutti K."/>
            <person name="Haridas S."/>
            <person name="Kuo A."/>
            <person name="Salamov A."/>
            <person name="Ahrendt S.R."/>
            <person name="Lipzen A."/>
            <person name="Sullivan W."/>
            <person name="Andreopoulos W.B."/>
            <person name="Clum A."/>
            <person name="Lindquist E."/>
            <person name="Daum C."/>
            <person name="Ramamoorthy G.K."/>
            <person name="Gryganskyi A."/>
            <person name="Culley D."/>
            <person name="Magnuson J.K."/>
            <person name="James T.Y."/>
            <person name="O'Malley M.A."/>
            <person name="Stajich J.E."/>
            <person name="Spatafora J.W."/>
            <person name="Visel A."/>
            <person name="Grigoriev I.V."/>
        </authorList>
    </citation>
    <scope>NUCLEOTIDE SEQUENCE [LARGE SCALE GENOMIC DNA]</scope>
    <source>
        <strain evidence="10 11">NRRL 2496</strain>
    </source>
</reference>
<dbReference type="Pfam" id="PF16495">
    <property type="entry name" value="SWIRM-assoc_1"/>
    <property type="match status" value="1"/>
</dbReference>
<dbReference type="GO" id="GO:0006355">
    <property type="term" value="P:regulation of DNA-templated transcription"/>
    <property type="evidence" value="ECO:0007669"/>
    <property type="project" value="UniProtKB-ARBA"/>
</dbReference>
<feature type="domain" description="SWIRM" evidence="7">
    <location>
        <begin position="99"/>
        <end position="196"/>
    </location>
</feature>
<dbReference type="Proteomes" id="UP000242180">
    <property type="component" value="Unassembled WGS sequence"/>
</dbReference>
<dbReference type="InterPro" id="IPR032451">
    <property type="entry name" value="SMARCC_C"/>
</dbReference>
<dbReference type="AlphaFoldDB" id="A0A1X2HMI3"/>
<dbReference type="EMBL" id="MCGN01000002">
    <property type="protein sequence ID" value="ORZ00539.1"/>
    <property type="molecule type" value="Genomic_DNA"/>
</dbReference>
<feature type="compositionally biased region" description="Low complexity" evidence="5">
    <location>
        <begin position="25"/>
        <end position="61"/>
    </location>
</feature>
<proteinExistence type="predicted"/>
<dbReference type="PROSITE" id="PS50090">
    <property type="entry name" value="MYB_LIKE"/>
    <property type="match status" value="1"/>
</dbReference>
<name>A0A1X2HMI3_SYNRA</name>
<keyword evidence="11" id="KW-1185">Reference proteome</keyword>
<keyword evidence="2" id="KW-0238">DNA-binding</keyword>
<dbReference type="OMA" id="QQFNEME"/>
<dbReference type="PANTHER" id="PTHR12802:SF41">
    <property type="entry name" value="BRAHMA ASSOCIATED PROTEIN 155 KDA"/>
    <property type="match status" value="1"/>
</dbReference>
<feature type="domain" description="SANT" evidence="8">
    <location>
        <begin position="311"/>
        <end position="362"/>
    </location>
</feature>
<organism evidence="10 11">
    <name type="scientific">Syncephalastrum racemosum</name>
    <name type="common">Filamentous fungus</name>
    <dbReference type="NCBI Taxonomy" id="13706"/>
    <lineage>
        <taxon>Eukaryota</taxon>
        <taxon>Fungi</taxon>
        <taxon>Fungi incertae sedis</taxon>
        <taxon>Mucoromycota</taxon>
        <taxon>Mucoromycotina</taxon>
        <taxon>Mucoromycetes</taxon>
        <taxon>Mucorales</taxon>
        <taxon>Syncephalastraceae</taxon>
        <taxon>Syncephalastrum</taxon>
    </lineage>
</organism>
<feature type="domain" description="Myb-like" evidence="6">
    <location>
        <begin position="308"/>
        <end position="358"/>
    </location>
</feature>
<dbReference type="Gene3D" id="1.10.10.60">
    <property type="entry name" value="Homeodomain-like"/>
    <property type="match status" value="1"/>
</dbReference>
<dbReference type="CDD" id="cd02336">
    <property type="entry name" value="ZZ_RSC8"/>
    <property type="match status" value="1"/>
</dbReference>
<dbReference type="SUPFAM" id="SSF46689">
    <property type="entry name" value="Homeodomain-like"/>
    <property type="match status" value="2"/>
</dbReference>
<comment type="caution">
    <text evidence="10">The sequence shown here is derived from an EMBL/GenBank/DDBJ whole genome shotgun (WGS) entry which is preliminary data.</text>
</comment>
<evidence type="ECO:0000259" key="6">
    <source>
        <dbReference type="PROSITE" id="PS50090"/>
    </source>
</evidence>
<protein>
    <recommendedName>
        <fullName evidence="12">SWIRM domain-domain-containing protein</fullName>
    </recommendedName>
</protein>
<keyword evidence="3" id="KW-0804">Transcription</keyword>
<evidence type="ECO:0000259" key="8">
    <source>
        <dbReference type="PROSITE" id="PS51293"/>
    </source>
</evidence>
<feature type="domain" description="HTH myb-type" evidence="9">
    <location>
        <begin position="308"/>
        <end position="350"/>
    </location>
</feature>
<dbReference type="PANTHER" id="PTHR12802">
    <property type="entry name" value="SWI/SNF COMPLEX-RELATED"/>
    <property type="match status" value="1"/>
</dbReference>
<feature type="region of interest" description="Disordered" evidence="5">
    <location>
        <begin position="1"/>
        <end position="83"/>
    </location>
</feature>
<evidence type="ECO:0008006" key="12">
    <source>
        <dbReference type="Google" id="ProtNLM"/>
    </source>
</evidence>
<dbReference type="InterPro" id="IPR009057">
    <property type="entry name" value="Homeodomain-like_sf"/>
</dbReference>
<dbReference type="SMART" id="SM00717">
    <property type="entry name" value="SANT"/>
    <property type="match status" value="1"/>
</dbReference>
<evidence type="ECO:0000256" key="2">
    <source>
        <dbReference type="ARBA" id="ARBA00023125"/>
    </source>
</evidence>
<dbReference type="OrthoDB" id="118550at2759"/>
<sequence length="618" mass="69245">MAASDSATPQVVEQPSQEANGTLNTNAPSTSPPADTTTSTTPVPTTNPTSEQQQQQQQQQQPSEAEQKETTDPKAATDAARSKVEEEARKYLWNQVKPVTVPSYSSWFSLETIHDIERVSLPEFFTGRNKSKTPNIYQDYRDFMISTYRLNPREYLAVTACRRNLAGDVCAIMRVHAFLEQWGLINSECDPSTWPSSVGPPFTGHFRLTADTPRGLQPFRPSIKAHATTKKAEKDDLTLSLQLRQHLFENATDEGRTTYCITCGTDCTRERYHSLKTKNMDLCPLCYKEGRFPSTVYSSEFIKCEPGRFQHKEEDWTDEETLLLLEAIELFDDDWDSIAEHVGTRTREQCMMHFLEMPIEEPFVAAQPGSHTAAFKRTPFSQADNPVMSILAYLAGAVDPEVASAAAEAAIQLQERHKRKTDAMDIDEEQHKSVKKPRNAVEKAAAVALGSAAAKAQSLATIEEREIRRLVHSVIDIEAKKLELKMKHFEDLETVLENDLEQMAQQRQDLFLQRYALQKTSKLVQDEIDSKGTTLSEALDHGLNPTRLQQVVNENLMKENYQLVPVRSLDESTFKWEAGSSVTQEQASQQAAAAAATAAGTGAESEENKQPQRTLISL</sequence>
<dbReference type="InterPro" id="IPR041984">
    <property type="entry name" value="Rsc8/Ssr1/Ssr2_ZZ"/>
</dbReference>
<evidence type="ECO:0000313" key="11">
    <source>
        <dbReference type="Proteomes" id="UP000242180"/>
    </source>
</evidence>
<feature type="region of interest" description="Disordered" evidence="5">
    <location>
        <begin position="579"/>
        <end position="618"/>
    </location>
</feature>
<evidence type="ECO:0000256" key="1">
    <source>
        <dbReference type="ARBA" id="ARBA00023015"/>
    </source>
</evidence>
<dbReference type="InterPro" id="IPR001005">
    <property type="entry name" value="SANT/Myb"/>
</dbReference>
<dbReference type="InterPro" id="IPR036388">
    <property type="entry name" value="WH-like_DNA-bd_sf"/>
</dbReference>
<dbReference type="InterPro" id="IPR017930">
    <property type="entry name" value="Myb_dom"/>
</dbReference>
<dbReference type="GO" id="GO:0003677">
    <property type="term" value="F:DNA binding"/>
    <property type="evidence" value="ECO:0007669"/>
    <property type="project" value="UniProtKB-KW"/>
</dbReference>
<gene>
    <name evidence="10" type="ORF">BCR43DRAFT_435199</name>
</gene>
<dbReference type="InterPro" id="IPR017884">
    <property type="entry name" value="SANT_dom"/>
</dbReference>
<dbReference type="PROSITE" id="PS51294">
    <property type="entry name" value="HTH_MYB"/>
    <property type="match status" value="1"/>
</dbReference>
<dbReference type="Pfam" id="PF04433">
    <property type="entry name" value="SWIRM"/>
    <property type="match status" value="1"/>
</dbReference>
<dbReference type="FunCoup" id="A0A1X2HMI3">
    <property type="interactions" value="86"/>
</dbReference>
<evidence type="ECO:0000256" key="5">
    <source>
        <dbReference type="SAM" id="MobiDB-lite"/>
    </source>
</evidence>
<dbReference type="CDD" id="cd00167">
    <property type="entry name" value="SANT"/>
    <property type="match status" value="1"/>
</dbReference>
<feature type="compositionally biased region" description="Polar residues" evidence="5">
    <location>
        <begin position="1"/>
        <end position="24"/>
    </location>
</feature>
<dbReference type="STRING" id="13706.A0A1X2HMI3"/>
<dbReference type="FunFam" id="1.10.10.10:FF:000020">
    <property type="entry name" value="SWI/SNF complex subunit SMARCC2 isoform c"/>
    <property type="match status" value="1"/>
</dbReference>